<dbReference type="InterPro" id="IPR018383">
    <property type="entry name" value="UPF0324_pro"/>
</dbReference>
<name>A0A533I3D9_PARDE</name>
<keyword evidence="4 7" id="KW-0812">Transmembrane</keyword>
<keyword evidence="5 7" id="KW-1133">Transmembrane helix</keyword>
<gene>
    <name evidence="8" type="ORF">DI616_11960</name>
</gene>
<feature type="transmembrane region" description="Helical" evidence="7">
    <location>
        <begin position="251"/>
        <end position="274"/>
    </location>
</feature>
<feature type="transmembrane region" description="Helical" evidence="7">
    <location>
        <begin position="91"/>
        <end position="113"/>
    </location>
</feature>
<evidence type="ECO:0000256" key="2">
    <source>
        <dbReference type="ARBA" id="ARBA00007977"/>
    </source>
</evidence>
<feature type="transmembrane region" description="Helical" evidence="7">
    <location>
        <begin position="280"/>
        <end position="300"/>
    </location>
</feature>
<evidence type="ECO:0000256" key="1">
    <source>
        <dbReference type="ARBA" id="ARBA00004651"/>
    </source>
</evidence>
<dbReference type="Pfam" id="PF03601">
    <property type="entry name" value="Cons_hypoth698"/>
    <property type="match status" value="1"/>
</dbReference>
<dbReference type="EMBL" id="VAFL01000008">
    <property type="protein sequence ID" value="TKW66189.1"/>
    <property type="molecule type" value="Genomic_DNA"/>
</dbReference>
<evidence type="ECO:0000256" key="4">
    <source>
        <dbReference type="ARBA" id="ARBA00022692"/>
    </source>
</evidence>
<feature type="transmembrane region" description="Helical" evidence="7">
    <location>
        <begin position="38"/>
        <end position="54"/>
    </location>
</feature>
<proteinExistence type="inferred from homology"/>
<evidence type="ECO:0000256" key="3">
    <source>
        <dbReference type="ARBA" id="ARBA00022475"/>
    </source>
</evidence>
<accession>A0A533I3D9</accession>
<protein>
    <submittedName>
        <fullName evidence="8">YeiH family putative sulfate export transporter</fullName>
    </submittedName>
</protein>
<dbReference type="Proteomes" id="UP000315344">
    <property type="component" value="Unassembled WGS sequence"/>
</dbReference>
<dbReference type="PANTHER" id="PTHR30106:SF2">
    <property type="entry name" value="UPF0324 INNER MEMBRANE PROTEIN YEIH"/>
    <property type="match status" value="1"/>
</dbReference>
<comment type="caution">
    <text evidence="8">The sequence shown here is derived from an EMBL/GenBank/DDBJ whole genome shotgun (WGS) entry which is preliminary data.</text>
</comment>
<feature type="transmembrane region" description="Helical" evidence="7">
    <location>
        <begin position="158"/>
        <end position="183"/>
    </location>
</feature>
<evidence type="ECO:0000256" key="5">
    <source>
        <dbReference type="ARBA" id="ARBA00022989"/>
    </source>
</evidence>
<comment type="subcellular location">
    <subcellularLocation>
        <location evidence="1">Cell membrane</location>
        <topology evidence="1">Multi-pass membrane protein</topology>
    </subcellularLocation>
</comment>
<feature type="transmembrane region" description="Helical" evidence="7">
    <location>
        <begin position="125"/>
        <end position="146"/>
    </location>
</feature>
<comment type="similarity">
    <text evidence="2">Belongs to the UPF0324 family.</text>
</comment>
<feature type="transmembrane region" description="Helical" evidence="7">
    <location>
        <begin position="190"/>
        <end position="210"/>
    </location>
</feature>
<keyword evidence="6 7" id="KW-0472">Membrane</keyword>
<organism evidence="8 9">
    <name type="scientific">Paracoccus denitrificans</name>
    <dbReference type="NCBI Taxonomy" id="266"/>
    <lineage>
        <taxon>Bacteria</taxon>
        <taxon>Pseudomonadati</taxon>
        <taxon>Pseudomonadota</taxon>
        <taxon>Alphaproteobacteria</taxon>
        <taxon>Rhodobacterales</taxon>
        <taxon>Paracoccaceae</taxon>
        <taxon>Paracoccus</taxon>
    </lineage>
</organism>
<feature type="transmembrane region" description="Helical" evidence="7">
    <location>
        <begin position="12"/>
        <end position="32"/>
    </location>
</feature>
<dbReference type="GO" id="GO:0005886">
    <property type="term" value="C:plasma membrane"/>
    <property type="evidence" value="ECO:0007669"/>
    <property type="project" value="UniProtKB-SubCell"/>
</dbReference>
<reference evidence="8 9" key="1">
    <citation type="journal article" date="2017" name="Nat. Commun.">
        <title>In situ click chemistry generation of cyclooxygenase-2 inhibitors.</title>
        <authorList>
            <person name="Bhardwaj A."/>
            <person name="Kaur J."/>
            <person name="Wuest M."/>
            <person name="Wuest F."/>
        </authorList>
    </citation>
    <scope>NUCLEOTIDE SEQUENCE [LARGE SCALE GENOMIC DNA]</scope>
    <source>
        <strain evidence="8">S2_012_000_R3_94</strain>
    </source>
</reference>
<evidence type="ECO:0000256" key="6">
    <source>
        <dbReference type="ARBA" id="ARBA00023136"/>
    </source>
</evidence>
<dbReference type="PANTHER" id="PTHR30106">
    <property type="entry name" value="INNER MEMBRANE PROTEIN YEIH-RELATED"/>
    <property type="match status" value="1"/>
</dbReference>
<feature type="transmembrane region" description="Helical" evidence="7">
    <location>
        <begin position="222"/>
        <end position="239"/>
    </location>
</feature>
<feature type="transmembrane region" description="Helical" evidence="7">
    <location>
        <begin position="312"/>
        <end position="335"/>
    </location>
</feature>
<sequence>MSLRLAELDRAIRQLLPGLLIAGLVAIAAQFVAEHYGAPAMLMALLFGMALNCLGSEPKTGPGITFASRGVLRIGVALLGARITASLLSDLGVTVLLLLIVSTVVTILFGVLLGRLLGQGRNFSVLTAGAVAICGVSAAMAIAAVQPRTERSERNLTFTVLGVTLLSTLAMILYPAIAAWLGLSDHQAGIFIGGTVHDVAQVIGAGFSVSPETGETATLVKLIRVSLLAPVVLTLSLVYRNSASGEGRGKVPILPGFVLGFAVLAAISALGLIPDSLRQLLGHLSGWALLVAIAGVGLRTKLDSMLEVGPKPIGLLFGQTVFLAAFILISCEVLAL</sequence>
<evidence type="ECO:0000313" key="8">
    <source>
        <dbReference type="EMBL" id="TKW66189.1"/>
    </source>
</evidence>
<evidence type="ECO:0000313" key="9">
    <source>
        <dbReference type="Proteomes" id="UP000315344"/>
    </source>
</evidence>
<keyword evidence="3" id="KW-1003">Cell membrane</keyword>
<evidence type="ECO:0000256" key="7">
    <source>
        <dbReference type="SAM" id="Phobius"/>
    </source>
</evidence>
<dbReference type="AlphaFoldDB" id="A0A533I3D9"/>